<dbReference type="AlphaFoldDB" id="A0A4Z2E301"/>
<dbReference type="Proteomes" id="UP000314294">
    <property type="component" value="Unassembled WGS sequence"/>
</dbReference>
<organism evidence="1 2">
    <name type="scientific">Liparis tanakae</name>
    <name type="common">Tanaka's snailfish</name>
    <dbReference type="NCBI Taxonomy" id="230148"/>
    <lineage>
        <taxon>Eukaryota</taxon>
        <taxon>Metazoa</taxon>
        <taxon>Chordata</taxon>
        <taxon>Craniata</taxon>
        <taxon>Vertebrata</taxon>
        <taxon>Euteleostomi</taxon>
        <taxon>Actinopterygii</taxon>
        <taxon>Neopterygii</taxon>
        <taxon>Teleostei</taxon>
        <taxon>Neoteleostei</taxon>
        <taxon>Acanthomorphata</taxon>
        <taxon>Eupercaria</taxon>
        <taxon>Perciformes</taxon>
        <taxon>Cottioidei</taxon>
        <taxon>Cottales</taxon>
        <taxon>Liparidae</taxon>
        <taxon>Liparis</taxon>
    </lineage>
</organism>
<protein>
    <submittedName>
        <fullName evidence="1">Uncharacterized protein</fullName>
    </submittedName>
</protein>
<evidence type="ECO:0000313" key="2">
    <source>
        <dbReference type="Proteomes" id="UP000314294"/>
    </source>
</evidence>
<accession>A0A4Z2E301</accession>
<reference evidence="1 2" key="1">
    <citation type="submission" date="2019-03" db="EMBL/GenBank/DDBJ databases">
        <title>First draft genome of Liparis tanakae, snailfish: a comprehensive survey of snailfish specific genes.</title>
        <authorList>
            <person name="Kim W."/>
            <person name="Song I."/>
            <person name="Jeong J.-H."/>
            <person name="Kim D."/>
            <person name="Kim S."/>
            <person name="Ryu S."/>
            <person name="Song J.Y."/>
            <person name="Lee S.K."/>
        </authorList>
    </citation>
    <scope>NUCLEOTIDE SEQUENCE [LARGE SCALE GENOMIC DNA]</scope>
    <source>
        <tissue evidence="1">Muscle</tissue>
    </source>
</reference>
<sequence>MALPELPWLLPRRVAWRPVSTCCRAACACCRSSCSCIWSCWSCEAEGPEELICPPAARRTPDS</sequence>
<gene>
    <name evidence="1" type="ORF">EYF80_066974</name>
</gene>
<proteinExistence type="predicted"/>
<comment type="caution">
    <text evidence="1">The sequence shown here is derived from an EMBL/GenBank/DDBJ whole genome shotgun (WGS) entry which is preliminary data.</text>
</comment>
<evidence type="ECO:0000313" key="1">
    <source>
        <dbReference type="EMBL" id="TNN22910.1"/>
    </source>
</evidence>
<dbReference type="EMBL" id="SRLO01020545">
    <property type="protein sequence ID" value="TNN22910.1"/>
    <property type="molecule type" value="Genomic_DNA"/>
</dbReference>
<name>A0A4Z2E301_9TELE</name>
<keyword evidence="2" id="KW-1185">Reference proteome</keyword>